<dbReference type="InterPro" id="IPR036291">
    <property type="entry name" value="NAD(P)-bd_dom_sf"/>
</dbReference>
<sequence length="391" mass="40229">MTLAVPREPVPETRVALVPEVVRALTRGGTRVLVERGAGARATFSDAQYAEAGAELVDAVDLDAVDVVAHVSPLPAAALGRLREGALTIGMIGPPEPDRVAAALGRRITALGFERLPRTSRAQAMDALSSQAFVAGYRCVLEAAVRLPRFFPLAMTAAGTVPPARVVVLGVGVAGLQAIATARRLGAVVQANDIRPDSAEEVRSVGATFIDVGVDRREASGGYARDLREDDAARQRAALAPHIAAADVLITTAGVPGRPAPRLVTTDMVAAMRPGSVVVDMAAATGGNVEGSRPGEDVLVPCADGFGAVTVVGLDSPAGALAADASSMYAQNVKALLGLLVRDGEIAVDLDDDILDGVVVTHDGVDRVAHRAQPPRPTELGVPQGDESTDE</sequence>
<comment type="function">
    <text evidence="1">The transhydrogenation between NADH and NADP is coupled to respiration and ATP hydrolysis and functions as a proton pump across the membrane.</text>
</comment>
<evidence type="ECO:0000256" key="4">
    <source>
        <dbReference type="ARBA" id="ARBA00022741"/>
    </source>
</evidence>
<evidence type="ECO:0000256" key="3">
    <source>
        <dbReference type="ARBA" id="ARBA00012943"/>
    </source>
</evidence>
<dbReference type="InterPro" id="IPR008143">
    <property type="entry name" value="Ala_DH/PNT_CS2"/>
</dbReference>
<comment type="similarity">
    <text evidence="2">Belongs to the AlaDH/PNT family.</text>
</comment>
<dbReference type="Proteomes" id="UP000313948">
    <property type="component" value="Chromosome"/>
</dbReference>
<organism evidence="12 13">
    <name type="scientific">Georgenia wutianyii</name>
    <dbReference type="NCBI Taxonomy" id="2585135"/>
    <lineage>
        <taxon>Bacteria</taxon>
        <taxon>Bacillati</taxon>
        <taxon>Actinomycetota</taxon>
        <taxon>Actinomycetes</taxon>
        <taxon>Micrococcales</taxon>
        <taxon>Bogoriellaceae</taxon>
        <taxon>Georgenia</taxon>
    </lineage>
</organism>
<evidence type="ECO:0000313" key="12">
    <source>
        <dbReference type="EMBL" id="QDB80597.1"/>
    </source>
</evidence>
<evidence type="ECO:0000313" key="13">
    <source>
        <dbReference type="Proteomes" id="UP000313948"/>
    </source>
</evidence>
<proteinExistence type="inferred from homology"/>
<dbReference type="SUPFAM" id="SSF52283">
    <property type="entry name" value="Formate/glycerate dehydrogenase catalytic domain-like"/>
    <property type="match status" value="1"/>
</dbReference>
<dbReference type="PROSITE" id="PS00837">
    <property type="entry name" value="ALADH_PNT_2"/>
    <property type="match status" value="1"/>
</dbReference>
<feature type="region of interest" description="Disordered" evidence="9">
    <location>
        <begin position="370"/>
        <end position="391"/>
    </location>
</feature>
<reference evidence="12 13" key="1">
    <citation type="submission" date="2019-05" db="EMBL/GenBank/DDBJ databases">
        <title>Georgenia *** sp. nov., and Georgenia *** sp. nov., isolated from the intestinal contents of plateau pika (Ochotona curzoniae) in the Qinghai-Tibet plateau of China.</title>
        <authorList>
            <person name="Tian Z."/>
        </authorList>
    </citation>
    <scope>NUCLEOTIDE SEQUENCE [LARGE SCALE GENOMIC DNA]</scope>
    <source>
        <strain evidence="12 13">Z294</strain>
    </source>
</reference>
<gene>
    <name evidence="12" type="ORF">FE251_00185</name>
</gene>
<evidence type="ECO:0000256" key="2">
    <source>
        <dbReference type="ARBA" id="ARBA00005689"/>
    </source>
</evidence>
<keyword evidence="6" id="KW-1278">Translocase</keyword>
<dbReference type="SMART" id="SM01002">
    <property type="entry name" value="AlaDh_PNT_C"/>
    <property type="match status" value="1"/>
</dbReference>
<evidence type="ECO:0000256" key="7">
    <source>
        <dbReference type="ARBA" id="ARBA00023027"/>
    </source>
</evidence>
<dbReference type="Gene3D" id="3.40.50.720">
    <property type="entry name" value="NAD(P)-binding Rossmann-like Domain"/>
    <property type="match status" value="2"/>
</dbReference>
<protein>
    <recommendedName>
        <fullName evidence="3">proton-translocating NAD(P)(+) transhydrogenase</fullName>
        <ecNumber evidence="3">7.1.1.1</ecNumber>
    </recommendedName>
</protein>
<name>A0ABX5VQ62_9MICO</name>
<evidence type="ECO:0000256" key="8">
    <source>
        <dbReference type="ARBA" id="ARBA00048202"/>
    </source>
</evidence>
<keyword evidence="13" id="KW-1185">Reference proteome</keyword>
<keyword evidence="7" id="KW-0520">NAD</keyword>
<dbReference type="Pfam" id="PF05222">
    <property type="entry name" value="AlaDh_PNT_N"/>
    <property type="match status" value="1"/>
</dbReference>
<accession>A0ABX5VQ62</accession>
<dbReference type="InterPro" id="IPR007698">
    <property type="entry name" value="AlaDH/PNT_NAD(H)-bd"/>
</dbReference>
<dbReference type="PANTHER" id="PTHR10160:SF19">
    <property type="entry name" value="PROTON-TRANSLOCATING NAD(P)(+) TRANSHYDROGENASE"/>
    <property type="match status" value="1"/>
</dbReference>
<evidence type="ECO:0000259" key="10">
    <source>
        <dbReference type="SMART" id="SM01002"/>
    </source>
</evidence>
<dbReference type="Pfam" id="PF01262">
    <property type="entry name" value="AlaDh_PNT_C"/>
    <property type="match status" value="1"/>
</dbReference>
<feature type="domain" description="Alanine dehydrogenase/pyridine nucleotide transhydrogenase NAD(H)-binding" evidence="10">
    <location>
        <begin position="144"/>
        <end position="302"/>
    </location>
</feature>
<comment type="catalytic activity">
    <reaction evidence="8">
        <text>NAD(+) + NADPH + H(+)(in) = NADH + NADP(+) + H(+)(out)</text>
        <dbReference type="Rhea" id="RHEA:47992"/>
        <dbReference type="ChEBI" id="CHEBI:15378"/>
        <dbReference type="ChEBI" id="CHEBI:57540"/>
        <dbReference type="ChEBI" id="CHEBI:57783"/>
        <dbReference type="ChEBI" id="CHEBI:57945"/>
        <dbReference type="ChEBI" id="CHEBI:58349"/>
        <dbReference type="EC" id="7.1.1.1"/>
    </reaction>
</comment>
<keyword evidence="4" id="KW-0547">Nucleotide-binding</keyword>
<dbReference type="SUPFAM" id="SSF51735">
    <property type="entry name" value="NAD(P)-binding Rossmann-fold domains"/>
    <property type="match status" value="1"/>
</dbReference>
<dbReference type="EC" id="7.1.1.1" evidence="3"/>
<feature type="domain" description="Alanine dehydrogenase/pyridine nucleotide transhydrogenase N-terminal" evidence="11">
    <location>
        <begin position="4"/>
        <end position="135"/>
    </location>
</feature>
<evidence type="ECO:0000256" key="5">
    <source>
        <dbReference type="ARBA" id="ARBA00022857"/>
    </source>
</evidence>
<evidence type="ECO:0000259" key="11">
    <source>
        <dbReference type="SMART" id="SM01003"/>
    </source>
</evidence>
<dbReference type="InterPro" id="IPR007886">
    <property type="entry name" value="AlaDH/PNT_N"/>
</dbReference>
<evidence type="ECO:0000256" key="1">
    <source>
        <dbReference type="ARBA" id="ARBA00003943"/>
    </source>
</evidence>
<dbReference type="EMBL" id="CP040899">
    <property type="protein sequence ID" value="QDB80597.1"/>
    <property type="molecule type" value="Genomic_DNA"/>
</dbReference>
<keyword evidence="5" id="KW-0521">NADP</keyword>
<evidence type="ECO:0000256" key="9">
    <source>
        <dbReference type="SAM" id="MobiDB-lite"/>
    </source>
</evidence>
<evidence type="ECO:0000256" key="6">
    <source>
        <dbReference type="ARBA" id="ARBA00022967"/>
    </source>
</evidence>
<dbReference type="PANTHER" id="PTHR10160">
    <property type="entry name" value="NAD(P) TRANSHYDROGENASE"/>
    <property type="match status" value="1"/>
</dbReference>
<dbReference type="CDD" id="cd05304">
    <property type="entry name" value="Rubrum_tdh"/>
    <property type="match status" value="1"/>
</dbReference>
<dbReference type="SMART" id="SM01003">
    <property type="entry name" value="AlaDh_PNT_N"/>
    <property type="match status" value="1"/>
</dbReference>